<organism evidence="2 3">
    <name type="scientific">Paraphoma chrysanthemicola</name>
    <dbReference type="NCBI Taxonomy" id="798071"/>
    <lineage>
        <taxon>Eukaryota</taxon>
        <taxon>Fungi</taxon>
        <taxon>Dikarya</taxon>
        <taxon>Ascomycota</taxon>
        <taxon>Pezizomycotina</taxon>
        <taxon>Dothideomycetes</taxon>
        <taxon>Pleosporomycetidae</taxon>
        <taxon>Pleosporales</taxon>
        <taxon>Pleosporineae</taxon>
        <taxon>Phaeosphaeriaceae</taxon>
        <taxon>Paraphoma</taxon>
    </lineage>
</organism>
<accession>A0A8K0QT11</accession>
<name>A0A8K0QT11_9PLEO</name>
<dbReference type="SMART" id="SM00256">
    <property type="entry name" value="FBOX"/>
    <property type="match status" value="1"/>
</dbReference>
<gene>
    <name evidence="2" type="ORF">FB567DRAFT_224142</name>
</gene>
<dbReference type="SUPFAM" id="SSF81383">
    <property type="entry name" value="F-box domain"/>
    <property type="match status" value="1"/>
</dbReference>
<proteinExistence type="predicted"/>
<evidence type="ECO:0000313" key="3">
    <source>
        <dbReference type="Proteomes" id="UP000813461"/>
    </source>
</evidence>
<protein>
    <recommendedName>
        <fullName evidence="1">F-box domain-containing protein</fullName>
    </recommendedName>
</protein>
<evidence type="ECO:0000313" key="2">
    <source>
        <dbReference type="EMBL" id="KAH7069431.1"/>
    </source>
</evidence>
<dbReference type="OrthoDB" id="3642468at2759"/>
<dbReference type="Pfam" id="PF00646">
    <property type="entry name" value="F-box"/>
    <property type="match status" value="1"/>
</dbReference>
<dbReference type="InterPro" id="IPR036047">
    <property type="entry name" value="F-box-like_dom_sf"/>
</dbReference>
<dbReference type="Gene3D" id="1.20.1280.50">
    <property type="match status" value="1"/>
</dbReference>
<evidence type="ECO:0000259" key="1">
    <source>
        <dbReference type="PROSITE" id="PS50181"/>
    </source>
</evidence>
<comment type="caution">
    <text evidence="2">The sequence shown here is derived from an EMBL/GenBank/DDBJ whole genome shotgun (WGS) entry which is preliminary data.</text>
</comment>
<dbReference type="Proteomes" id="UP000813461">
    <property type="component" value="Unassembled WGS sequence"/>
</dbReference>
<feature type="domain" description="F-box" evidence="1">
    <location>
        <begin position="43"/>
        <end position="95"/>
    </location>
</feature>
<keyword evidence="3" id="KW-1185">Reference proteome</keyword>
<dbReference type="AlphaFoldDB" id="A0A8K0QT11"/>
<dbReference type="CDD" id="cd09917">
    <property type="entry name" value="F-box_SF"/>
    <property type="match status" value="1"/>
</dbReference>
<dbReference type="PROSITE" id="PS50181">
    <property type="entry name" value="FBOX"/>
    <property type="match status" value="1"/>
</dbReference>
<dbReference type="EMBL" id="JAGMVJ010000029">
    <property type="protein sequence ID" value="KAH7069431.1"/>
    <property type="molecule type" value="Genomic_DNA"/>
</dbReference>
<sequence length="313" mass="36237">MPRHVSDDDEPLEDTTAALTLHNKRTERMQRKKVTRDKKRDAIVTLTKLPTELILESLKYLEPRDVFRFSFVNRRFLSLVDANASVIGDAIIARRYTILSQCFPVPRLLSSVEPPLQDLLTDAGRQAQLGVHKRPYQHIQSPDAALLCTCLTCILTWNNLGLVLDFAHWQDNLDTGQPIPMIARGTTPEWNSALIERNARISWRAVENSLWHARILEAHLDSTVRAIRRHAKNKGNKRTHVAMTDEDSESGTDSFLVKHGPLSLEFPYHRDEYYMLEAYLPNRWWRKIEGRWIYTIAGSHERDLELAQRLSKR</sequence>
<dbReference type="InterPro" id="IPR001810">
    <property type="entry name" value="F-box_dom"/>
</dbReference>
<reference evidence="2" key="1">
    <citation type="journal article" date="2021" name="Nat. Commun.">
        <title>Genetic determinants of endophytism in the Arabidopsis root mycobiome.</title>
        <authorList>
            <person name="Mesny F."/>
            <person name="Miyauchi S."/>
            <person name="Thiergart T."/>
            <person name="Pickel B."/>
            <person name="Atanasova L."/>
            <person name="Karlsson M."/>
            <person name="Huettel B."/>
            <person name="Barry K.W."/>
            <person name="Haridas S."/>
            <person name="Chen C."/>
            <person name="Bauer D."/>
            <person name="Andreopoulos W."/>
            <person name="Pangilinan J."/>
            <person name="LaButti K."/>
            <person name="Riley R."/>
            <person name="Lipzen A."/>
            <person name="Clum A."/>
            <person name="Drula E."/>
            <person name="Henrissat B."/>
            <person name="Kohler A."/>
            <person name="Grigoriev I.V."/>
            <person name="Martin F.M."/>
            <person name="Hacquard S."/>
        </authorList>
    </citation>
    <scope>NUCLEOTIDE SEQUENCE</scope>
    <source>
        <strain evidence="2">MPI-SDFR-AT-0120</strain>
    </source>
</reference>